<dbReference type="InterPro" id="IPR015815">
    <property type="entry name" value="HIBADH-related"/>
</dbReference>
<dbReference type="PANTHER" id="PTHR43580:SF2">
    <property type="entry name" value="CYTOKINE-LIKE NUCLEAR FACTOR N-PAC"/>
    <property type="match status" value="1"/>
</dbReference>
<proteinExistence type="predicted"/>
<dbReference type="Gene3D" id="3.40.50.720">
    <property type="entry name" value="NAD(P)-binding Rossmann-like Domain"/>
    <property type="match status" value="1"/>
</dbReference>
<dbReference type="Pfam" id="PF03446">
    <property type="entry name" value="NAD_binding_2"/>
    <property type="match status" value="1"/>
</dbReference>
<dbReference type="GO" id="GO:0050661">
    <property type="term" value="F:NADP binding"/>
    <property type="evidence" value="ECO:0007669"/>
    <property type="project" value="InterPro"/>
</dbReference>
<accession>A0A7L9U9N3</accession>
<dbReference type="KEGG" id="mlir:LPB04_10330"/>
<dbReference type="Gene3D" id="1.10.1040.10">
    <property type="entry name" value="N-(1-d-carboxylethyl)-l-norvaline Dehydrogenase, domain 2"/>
    <property type="match status" value="1"/>
</dbReference>
<protein>
    <submittedName>
        <fullName evidence="6">NAD(P)-dependent oxidoreductase</fullName>
    </submittedName>
</protein>
<feature type="domain" description="6-phosphogluconate dehydrogenase NADP-binding" evidence="4">
    <location>
        <begin position="17"/>
        <end position="170"/>
    </location>
</feature>
<feature type="active site" evidence="3">
    <location>
        <position position="184"/>
    </location>
</feature>
<dbReference type="InterPro" id="IPR013328">
    <property type="entry name" value="6PGD_dom2"/>
</dbReference>
<dbReference type="AlphaFoldDB" id="A0A7L9U9N3"/>
<feature type="domain" description="3-hydroxyisobutyrate dehydrogenase-like NAD-binding" evidence="5">
    <location>
        <begin position="180"/>
        <end position="299"/>
    </location>
</feature>
<dbReference type="Pfam" id="PF14833">
    <property type="entry name" value="NAD_binding_11"/>
    <property type="match status" value="1"/>
</dbReference>
<dbReference type="PANTHER" id="PTHR43580">
    <property type="entry name" value="OXIDOREDUCTASE GLYR1-RELATED"/>
    <property type="match status" value="1"/>
</dbReference>
<dbReference type="GO" id="GO:0016491">
    <property type="term" value="F:oxidoreductase activity"/>
    <property type="evidence" value="ECO:0007669"/>
    <property type="project" value="UniProtKB-KW"/>
</dbReference>
<dbReference type="SUPFAM" id="SSF48179">
    <property type="entry name" value="6-phosphogluconate dehydrogenase C-terminal domain-like"/>
    <property type="match status" value="1"/>
</dbReference>
<dbReference type="InterPro" id="IPR036291">
    <property type="entry name" value="NAD(P)-bd_dom_sf"/>
</dbReference>
<dbReference type="InterPro" id="IPR006115">
    <property type="entry name" value="6PGDH_NADP-bd"/>
</dbReference>
<evidence type="ECO:0000256" key="3">
    <source>
        <dbReference type="PIRSR" id="PIRSR000103-1"/>
    </source>
</evidence>
<sequence>MTGSATGRHTRQGAGMNIGFIGLGAMGRGMAANLLRSGQPLRVWNRGAGPVQELAAQGAQVAASPAEAAAVDVLFTMLADDASTRAVLLDDGALDALAPGSIHVNMATVSVAFAREMAALHAARGVGYIGAPVLGRVDVAAAGKLNIVAAGPDEAIARVQPLFDLMGQKTWRFGTAPEQANAVKLGANLTLACAIEAMGESAALVGAHGIEAAGFLDLLSNTLFAGSPVYKGYGAMIAQERYSPAGFKLSLGLKDVGLANDAAAEQGLRLRFGAVLRETLQQAVARGDGELDLAALARMSAPKSA</sequence>
<reference evidence="6 7" key="1">
    <citation type="submission" date="2020-10" db="EMBL/GenBank/DDBJ databases">
        <title>Genome sequencing of Massilia sp. LPB0304.</title>
        <authorList>
            <person name="Kim J."/>
        </authorList>
    </citation>
    <scope>NUCLEOTIDE SEQUENCE [LARGE SCALE GENOMIC DNA]</scope>
    <source>
        <strain evidence="6 7">LPB0304</strain>
    </source>
</reference>
<evidence type="ECO:0000313" key="7">
    <source>
        <dbReference type="Proteomes" id="UP000593875"/>
    </source>
</evidence>
<evidence type="ECO:0000256" key="1">
    <source>
        <dbReference type="ARBA" id="ARBA00023002"/>
    </source>
</evidence>
<gene>
    <name evidence="6" type="ORF">LPB04_10330</name>
</gene>
<dbReference type="SUPFAM" id="SSF51735">
    <property type="entry name" value="NAD(P)-binding Rossmann-fold domains"/>
    <property type="match status" value="1"/>
</dbReference>
<dbReference type="InterPro" id="IPR051265">
    <property type="entry name" value="HIBADH-related_NP60_sf"/>
</dbReference>
<keyword evidence="1" id="KW-0560">Oxidoreductase</keyword>
<dbReference type="EMBL" id="CP062941">
    <property type="protein sequence ID" value="QOL51607.1"/>
    <property type="molecule type" value="Genomic_DNA"/>
</dbReference>
<dbReference type="InterPro" id="IPR008927">
    <property type="entry name" value="6-PGluconate_DH-like_C_sf"/>
</dbReference>
<name>A0A7L9U9N3_9BURK</name>
<dbReference type="InterPro" id="IPR029154">
    <property type="entry name" value="HIBADH-like_NADP-bd"/>
</dbReference>
<keyword evidence="2" id="KW-0520">NAD</keyword>
<dbReference type="PIRSF" id="PIRSF000103">
    <property type="entry name" value="HIBADH"/>
    <property type="match status" value="1"/>
</dbReference>
<dbReference type="PROSITE" id="PS00895">
    <property type="entry name" value="3_HYDROXYISOBUT_DH"/>
    <property type="match status" value="1"/>
</dbReference>
<dbReference type="Proteomes" id="UP000593875">
    <property type="component" value="Chromosome"/>
</dbReference>
<evidence type="ECO:0000259" key="5">
    <source>
        <dbReference type="Pfam" id="PF14833"/>
    </source>
</evidence>
<organism evidence="6 7">
    <name type="scientific">Massilia litorea</name>
    <dbReference type="NCBI Taxonomy" id="2769491"/>
    <lineage>
        <taxon>Bacteria</taxon>
        <taxon>Pseudomonadati</taxon>
        <taxon>Pseudomonadota</taxon>
        <taxon>Betaproteobacteria</taxon>
        <taxon>Burkholderiales</taxon>
        <taxon>Oxalobacteraceae</taxon>
        <taxon>Telluria group</taxon>
        <taxon>Massilia</taxon>
    </lineage>
</organism>
<dbReference type="GO" id="GO:0016054">
    <property type="term" value="P:organic acid catabolic process"/>
    <property type="evidence" value="ECO:0007669"/>
    <property type="project" value="UniProtKB-ARBA"/>
</dbReference>
<evidence type="ECO:0000313" key="6">
    <source>
        <dbReference type="EMBL" id="QOL51607.1"/>
    </source>
</evidence>
<evidence type="ECO:0000259" key="4">
    <source>
        <dbReference type="Pfam" id="PF03446"/>
    </source>
</evidence>
<keyword evidence="7" id="KW-1185">Reference proteome</keyword>
<dbReference type="InterPro" id="IPR002204">
    <property type="entry name" value="3-OH-isobutyrate_DH-rel_CS"/>
</dbReference>
<dbReference type="GO" id="GO:0051287">
    <property type="term" value="F:NAD binding"/>
    <property type="evidence" value="ECO:0007669"/>
    <property type="project" value="InterPro"/>
</dbReference>
<evidence type="ECO:0000256" key="2">
    <source>
        <dbReference type="ARBA" id="ARBA00023027"/>
    </source>
</evidence>